<dbReference type="GO" id="GO:0000976">
    <property type="term" value="F:transcription cis-regulatory region binding"/>
    <property type="evidence" value="ECO:0007669"/>
    <property type="project" value="TreeGrafter"/>
</dbReference>
<dbReference type="Gene3D" id="3.40.190.10">
    <property type="entry name" value="Periplasmic binding protein-like II"/>
    <property type="match status" value="2"/>
</dbReference>
<sequence length="303" mass="32437">MELTWLTTFRTVAEAGNFTRAAERLHLTQPAVSGHVQALEADLGVPLFDRSGRTIRLTQAGERVYRYASRIGGLLEDCRRELADLSEGTTGYAAVGATDTLTAFFLPDVLGRFRRTHPGVAIRLHTGLTEGLVDALIQDRLDLAVVPDPGPHPGLERLPLLELELAAVLPPDHPLASASSVDVRDLALQPLVLYERGCMYRGRLEQAWVETGRFPETITELGSLEGIRRSVVAGLGLSVLPLVAVEADGRAGTLVVKPLAGVDPRIHVVLALHAGRYRPGPVRALLSELTAGRAAPLGTGGQA</sequence>
<evidence type="ECO:0000256" key="2">
    <source>
        <dbReference type="ARBA" id="ARBA00023015"/>
    </source>
</evidence>
<dbReference type="PROSITE" id="PS50931">
    <property type="entry name" value="HTH_LYSR"/>
    <property type="match status" value="1"/>
</dbReference>
<dbReference type="STRING" id="1555112.LIP_0546"/>
<dbReference type="OrthoDB" id="9803735at2"/>
<evidence type="ECO:0000256" key="4">
    <source>
        <dbReference type="ARBA" id="ARBA00023163"/>
    </source>
</evidence>
<dbReference type="SUPFAM" id="SSF53850">
    <property type="entry name" value="Periplasmic binding protein-like II"/>
    <property type="match status" value="1"/>
</dbReference>
<dbReference type="InterPro" id="IPR005119">
    <property type="entry name" value="LysR_subst-bd"/>
</dbReference>
<dbReference type="CDD" id="cd05466">
    <property type="entry name" value="PBP2_LTTR_substrate"/>
    <property type="match status" value="1"/>
</dbReference>
<dbReference type="PRINTS" id="PR00039">
    <property type="entry name" value="HTHLYSR"/>
</dbReference>
<name>A0A0K2SH12_LIMPI</name>
<dbReference type="InterPro" id="IPR036390">
    <property type="entry name" value="WH_DNA-bd_sf"/>
</dbReference>
<dbReference type="Gene3D" id="1.10.10.10">
    <property type="entry name" value="Winged helix-like DNA-binding domain superfamily/Winged helix DNA-binding domain"/>
    <property type="match status" value="1"/>
</dbReference>
<dbReference type="Proteomes" id="UP000065807">
    <property type="component" value="Chromosome"/>
</dbReference>
<reference evidence="7" key="1">
    <citation type="submission" date="2015-07" db="EMBL/GenBank/DDBJ databases">
        <title>Complete genome sequence and phylogenetic analysis of Limnochorda pilosa.</title>
        <authorList>
            <person name="Watanabe M."/>
            <person name="Kojima H."/>
            <person name="Fukui M."/>
        </authorList>
    </citation>
    <scope>NUCLEOTIDE SEQUENCE [LARGE SCALE GENOMIC DNA]</scope>
    <source>
        <strain evidence="7">HC45</strain>
    </source>
</reference>
<evidence type="ECO:0000256" key="3">
    <source>
        <dbReference type="ARBA" id="ARBA00023125"/>
    </source>
</evidence>
<dbReference type="AlphaFoldDB" id="A0A0K2SH12"/>
<dbReference type="FunFam" id="1.10.10.10:FF:000001">
    <property type="entry name" value="LysR family transcriptional regulator"/>
    <property type="match status" value="1"/>
</dbReference>
<evidence type="ECO:0000259" key="5">
    <source>
        <dbReference type="PROSITE" id="PS50931"/>
    </source>
</evidence>
<dbReference type="PANTHER" id="PTHR30126">
    <property type="entry name" value="HTH-TYPE TRANSCRIPTIONAL REGULATOR"/>
    <property type="match status" value="1"/>
</dbReference>
<gene>
    <name evidence="6" type="ORF">LIP_0546</name>
</gene>
<dbReference type="InterPro" id="IPR000847">
    <property type="entry name" value="LysR_HTH_N"/>
</dbReference>
<dbReference type="PANTHER" id="PTHR30126:SF40">
    <property type="entry name" value="HTH-TYPE TRANSCRIPTIONAL REGULATOR GLTR"/>
    <property type="match status" value="1"/>
</dbReference>
<evidence type="ECO:0000313" key="7">
    <source>
        <dbReference type="Proteomes" id="UP000065807"/>
    </source>
</evidence>
<dbReference type="KEGG" id="lpil:LIP_0546"/>
<dbReference type="Pfam" id="PF00126">
    <property type="entry name" value="HTH_1"/>
    <property type="match status" value="1"/>
</dbReference>
<dbReference type="SUPFAM" id="SSF46785">
    <property type="entry name" value="Winged helix' DNA-binding domain"/>
    <property type="match status" value="1"/>
</dbReference>
<keyword evidence="4" id="KW-0804">Transcription</keyword>
<organism evidence="6 7">
    <name type="scientific">Limnochorda pilosa</name>
    <dbReference type="NCBI Taxonomy" id="1555112"/>
    <lineage>
        <taxon>Bacteria</taxon>
        <taxon>Bacillati</taxon>
        <taxon>Bacillota</taxon>
        <taxon>Limnochordia</taxon>
        <taxon>Limnochordales</taxon>
        <taxon>Limnochordaceae</taxon>
        <taxon>Limnochorda</taxon>
    </lineage>
</organism>
<protein>
    <submittedName>
        <fullName evidence="6">LysR family transcriptional regulator</fullName>
    </submittedName>
</protein>
<feature type="domain" description="HTH lysR-type" evidence="5">
    <location>
        <begin position="1"/>
        <end position="58"/>
    </location>
</feature>
<dbReference type="GO" id="GO:0003700">
    <property type="term" value="F:DNA-binding transcription factor activity"/>
    <property type="evidence" value="ECO:0007669"/>
    <property type="project" value="InterPro"/>
</dbReference>
<dbReference type="EMBL" id="AP014924">
    <property type="protein sequence ID" value="BAS26403.1"/>
    <property type="molecule type" value="Genomic_DNA"/>
</dbReference>
<dbReference type="InterPro" id="IPR036388">
    <property type="entry name" value="WH-like_DNA-bd_sf"/>
</dbReference>
<dbReference type="Pfam" id="PF03466">
    <property type="entry name" value="LysR_substrate"/>
    <property type="match status" value="1"/>
</dbReference>
<keyword evidence="7" id="KW-1185">Reference proteome</keyword>
<accession>A0A0K2SH12</accession>
<dbReference type="RefSeq" id="WP_158509534.1">
    <property type="nucleotide sequence ID" value="NZ_AP014924.1"/>
</dbReference>
<keyword evidence="3" id="KW-0238">DNA-binding</keyword>
<reference evidence="7" key="2">
    <citation type="journal article" date="2016" name="Int. J. Syst. Evol. Microbiol.">
        <title>Complete genome sequence and cell structure of Limnochorda pilosa, a Gram-negative spore-former within the phylum Firmicutes.</title>
        <authorList>
            <person name="Watanabe M."/>
            <person name="Kojima H."/>
            <person name="Fukui M."/>
        </authorList>
    </citation>
    <scope>NUCLEOTIDE SEQUENCE [LARGE SCALE GENOMIC DNA]</scope>
    <source>
        <strain evidence="7">HC45</strain>
    </source>
</reference>
<comment type="similarity">
    <text evidence="1">Belongs to the LysR transcriptional regulatory family.</text>
</comment>
<evidence type="ECO:0000256" key="1">
    <source>
        <dbReference type="ARBA" id="ARBA00009437"/>
    </source>
</evidence>
<evidence type="ECO:0000313" key="6">
    <source>
        <dbReference type="EMBL" id="BAS26403.1"/>
    </source>
</evidence>
<proteinExistence type="inferred from homology"/>
<keyword evidence="2" id="KW-0805">Transcription regulation</keyword>